<organism evidence="1 2">
    <name type="scientific">Streptobacillus moniliformis (strain ATCC 14647 / DSM 12112 / NCTC 10651 / 9901)</name>
    <dbReference type="NCBI Taxonomy" id="519441"/>
    <lineage>
        <taxon>Bacteria</taxon>
        <taxon>Fusobacteriati</taxon>
        <taxon>Fusobacteriota</taxon>
        <taxon>Fusobacteriia</taxon>
        <taxon>Fusobacteriales</taxon>
        <taxon>Leptotrichiaceae</taxon>
        <taxon>Streptobacillus</taxon>
    </lineage>
</organism>
<dbReference type="OrthoDB" id="80633at2"/>
<dbReference type="KEGG" id="smf:Smon_0166"/>
<dbReference type="HOGENOM" id="CLU_1766999_0_0_0"/>
<accession>D1AWH9</accession>
<sequence length="147" mass="16648">MELKIEAIKSILKPYVGYTFNYVVVWGKKDNNISSDSSWINRLRNIGLTGIYNNNLEAGIEIDSKINDKISIQNRLVIDYNSLEEIKLNQKLAEKMHKTLGKGLDKISANYNLGVKLRTVDGINLIFKTNVNTKLNIGLNLGVDFNF</sequence>
<dbReference type="STRING" id="519441.Smon_0166"/>
<reference evidence="1 2" key="1">
    <citation type="journal article" date="2009" name="Stand. Genomic Sci.">
        <title>Complete genome sequence of Streptobacillus moniliformis type strain (9901T).</title>
        <authorList>
            <person name="Nolan M."/>
            <person name="Gronow S."/>
            <person name="Lapidus A."/>
            <person name="Ivanova N."/>
            <person name="Copeland A."/>
            <person name="Lucas S."/>
            <person name="Del Rio T.G."/>
            <person name="Chen F."/>
            <person name="Tice H."/>
            <person name="Pitluck S."/>
            <person name="Cheng J.F."/>
            <person name="Sims D."/>
            <person name="Meincke L."/>
            <person name="Bruce D."/>
            <person name="Goodwin L."/>
            <person name="Brettin T."/>
            <person name="Han C."/>
            <person name="Detter J.C."/>
            <person name="Ovchinikova G."/>
            <person name="Pati A."/>
            <person name="Mavromatis K."/>
            <person name="Mikhailova N."/>
            <person name="Chen A."/>
            <person name="Palaniappan K."/>
            <person name="Land M."/>
            <person name="Hauser L."/>
            <person name="Chang Y.J."/>
            <person name="Jeffries C.D."/>
            <person name="Rohde M."/>
            <person name="Sproer C."/>
            <person name="Goker M."/>
            <person name="Bristow J."/>
            <person name="Eisen J.A."/>
            <person name="Markowitz V."/>
            <person name="Hugenholtz P."/>
            <person name="Kyrpides N.C."/>
            <person name="Klenk H.P."/>
            <person name="Chain P."/>
        </authorList>
    </citation>
    <scope>NUCLEOTIDE SEQUENCE [LARGE SCALE GENOMIC DNA]</scope>
    <source>
        <strain evidence="2">ATCC 14647 / DSM 12112 / NCTC 10651 / 9901</strain>
    </source>
</reference>
<dbReference type="Proteomes" id="UP000002072">
    <property type="component" value="Chromosome"/>
</dbReference>
<evidence type="ECO:0000313" key="1">
    <source>
        <dbReference type="EMBL" id="ACZ00655.1"/>
    </source>
</evidence>
<dbReference type="AlphaFoldDB" id="D1AWH9"/>
<dbReference type="GeneID" id="29673259"/>
<dbReference type="EMBL" id="CP001779">
    <property type="protein sequence ID" value="ACZ00655.1"/>
    <property type="molecule type" value="Genomic_DNA"/>
</dbReference>
<protein>
    <submittedName>
        <fullName evidence="1">Uncharacterized protein</fullName>
    </submittedName>
</protein>
<evidence type="ECO:0000313" key="2">
    <source>
        <dbReference type="Proteomes" id="UP000002072"/>
    </source>
</evidence>
<proteinExistence type="predicted"/>
<gene>
    <name evidence="1" type="ordered locus">Smon_0166</name>
</gene>
<dbReference type="RefSeq" id="WP_012858213.1">
    <property type="nucleotide sequence ID" value="NC_013515.1"/>
</dbReference>
<name>D1AWH9_STRM9</name>
<dbReference type="eggNOG" id="COG1404">
    <property type="taxonomic scope" value="Bacteria"/>
</dbReference>
<keyword evidence="2" id="KW-1185">Reference proteome</keyword>